<evidence type="ECO:0000256" key="5">
    <source>
        <dbReference type="HAMAP-Rule" id="MF_00527"/>
    </source>
</evidence>
<dbReference type="NCBIfam" id="TIGR00567">
    <property type="entry name" value="3mg"/>
    <property type="match status" value="1"/>
</dbReference>
<dbReference type="GO" id="GO:0003677">
    <property type="term" value="F:DNA binding"/>
    <property type="evidence" value="ECO:0007669"/>
    <property type="project" value="InterPro"/>
</dbReference>
<feature type="compositionally biased region" description="Basic and acidic residues" evidence="6">
    <location>
        <begin position="163"/>
        <end position="180"/>
    </location>
</feature>
<dbReference type="Proteomes" id="UP001281731">
    <property type="component" value="Unassembled WGS sequence"/>
</dbReference>
<comment type="caution">
    <text evidence="7">The sequence shown here is derived from an EMBL/GenBank/DDBJ whole genome shotgun (WGS) entry which is preliminary data.</text>
</comment>
<keyword evidence="3 5" id="KW-0378">Hydrolase</keyword>
<dbReference type="InterPro" id="IPR003180">
    <property type="entry name" value="MPG"/>
</dbReference>
<evidence type="ECO:0000313" key="8">
    <source>
        <dbReference type="Proteomes" id="UP001281731"/>
    </source>
</evidence>
<dbReference type="AlphaFoldDB" id="A0AAW9HU97"/>
<dbReference type="RefSeq" id="WP_320756279.1">
    <property type="nucleotide sequence ID" value="NZ_JAWNGC010000001.1"/>
</dbReference>
<sequence>MIDWSQRADVLAPQLLGSVLTDGHVAIQFTELEAYLGTTDPASHAFRGKTQRNAAMFGPPAHLYVYVSYGIHRAGNLVCSPDGVAGGILMRAGRVVYGEDEARRRRASATATHVWENLARGPGNLGQALGLSKKFSGIALHVHNPCSVNDACEWLRAKESITVENGHESTSEHVGNKDTRLQTNPPNENAPEQLRTHKLTQRTYEQLRADSNQGREEPRFDFFPCLTQEPRIACGPRIGISKNVEAPLRFWIPDDKTVTRPRAMPR</sequence>
<keyword evidence="4 5" id="KW-0234">DNA repair</keyword>
<evidence type="ECO:0000256" key="4">
    <source>
        <dbReference type="ARBA" id="ARBA00023204"/>
    </source>
</evidence>
<proteinExistence type="inferred from homology"/>
<dbReference type="SUPFAM" id="SSF50486">
    <property type="entry name" value="FMT C-terminal domain-like"/>
    <property type="match status" value="1"/>
</dbReference>
<dbReference type="Pfam" id="PF02245">
    <property type="entry name" value="Pur_DNA_glyco"/>
    <property type="match status" value="1"/>
</dbReference>
<dbReference type="EC" id="3.2.2.-" evidence="5"/>
<dbReference type="EMBL" id="JAWNGC010000001">
    <property type="protein sequence ID" value="MDY5154439.1"/>
    <property type="molecule type" value="Genomic_DNA"/>
</dbReference>
<organism evidence="7 8">
    <name type="scientific">Actinotignum urinale</name>
    <dbReference type="NCBI Taxonomy" id="190146"/>
    <lineage>
        <taxon>Bacteria</taxon>
        <taxon>Bacillati</taxon>
        <taxon>Actinomycetota</taxon>
        <taxon>Actinomycetes</taxon>
        <taxon>Actinomycetales</taxon>
        <taxon>Actinomycetaceae</taxon>
        <taxon>Actinotignum</taxon>
    </lineage>
</organism>
<dbReference type="Gene3D" id="3.10.300.10">
    <property type="entry name" value="Methylpurine-DNA glycosylase (MPG)"/>
    <property type="match status" value="1"/>
</dbReference>
<dbReference type="GO" id="GO:0006284">
    <property type="term" value="P:base-excision repair"/>
    <property type="evidence" value="ECO:0007669"/>
    <property type="project" value="InterPro"/>
</dbReference>
<keyword evidence="7" id="KW-0326">Glycosidase</keyword>
<dbReference type="InterPro" id="IPR011034">
    <property type="entry name" value="Formyl_transferase-like_C_sf"/>
</dbReference>
<evidence type="ECO:0000256" key="3">
    <source>
        <dbReference type="ARBA" id="ARBA00022801"/>
    </source>
</evidence>
<accession>A0AAW9HU97</accession>
<dbReference type="InterPro" id="IPR036995">
    <property type="entry name" value="MPG_sf"/>
</dbReference>
<keyword evidence="2 5" id="KW-0227">DNA damage</keyword>
<gene>
    <name evidence="7" type="ORF">R6G80_01690</name>
</gene>
<reference evidence="7" key="1">
    <citation type="submission" date="2023-10" db="EMBL/GenBank/DDBJ databases">
        <title>Whole Genome based description of the genera Actinobaculum and Actinotignum reveals a complex phylogenetic relationship within the species included in the genus Actinotignum.</title>
        <authorList>
            <person name="Jensen C.S."/>
            <person name="Dargis R."/>
            <person name="Kemp M."/>
            <person name="Christensen J.J."/>
        </authorList>
    </citation>
    <scope>NUCLEOTIDE SEQUENCE</scope>
    <source>
        <strain evidence="7">SLA_B511</strain>
    </source>
</reference>
<dbReference type="HAMAP" id="MF_00527">
    <property type="entry name" value="3MGH"/>
    <property type="match status" value="1"/>
</dbReference>
<dbReference type="PANTHER" id="PTHR10429:SF0">
    <property type="entry name" value="DNA-3-METHYLADENINE GLYCOSYLASE"/>
    <property type="match status" value="1"/>
</dbReference>
<name>A0AAW9HU97_9ACTO</name>
<dbReference type="GO" id="GO:0003905">
    <property type="term" value="F:alkylbase DNA N-glycosylase activity"/>
    <property type="evidence" value="ECO:0007669"/>
    <property type="project" value="InterPro"/>
</dbReference>
<evidence type="ECO:0000313" key="7">
    <source>
        <dbReference type="EMBL" id="MDY5154439.1"/>
    </source>
</evidence>
<feature type="region of interest" description="Disordered" evidence="6">
    <location>
        <begin position="163"/>
        <end position="195"/>
    </location>
</feature>
<dbReference type="PANTHER" id="PTHR10429">
    <property type="entry name" value="DNA-3-METHYLADENINE GLYCOSYLASE"/>
    <property type="match status" value="1"/>
</dbReference>
<evidence type="ECO:0000256" key="2">
    <source>
        <dbReference type="ARBA" id="ARBA00022763"/>
    </source>
</evidence>
<evidence type="ECO:0000256" key="1">
    <source>
        <dbReference type="ARBA" id="ARBA00009232"/>
    </source>
</evidence>
<dbReference type="NCBIfam" id="NF002003">
    <property type="entry name" value="PRK00802.1-3"/>
    <property type="match status" value="1"/>
</dbReference>
<evidence type="ECO:0000256" key="6">
    <source>
        <dbReference type="SAM" id="MobiDB-lite"/>
    </source>
</evidence>
<protein>
    <recommendedName>
        <fullName evidence="5">Putative 3-methyladenine DNA glycosylase</fullName>
        <ecNumber evidence="5">3.2.2.-</ecNumber>
    </recommendedName>
</protein>
<comment type="similarity">
    <text evidence="1 5">Belongs to the DNA glycosylase MPG family.</text>
</comment>